<protein>
    <submittedName>
        <fullName evidence="1">Uncharacterized protein</fullName>
    </submittedName>
</protein>
<sequence>MRKMAAIDDHKELTMAISSGKMTRVSSVLGAGLRNHAGTKGLLQLCWRAIEGKYSPSPEEAEMMLGVTLMRVGGARLAGIAHRALGLPSVTTFRRNTVIRPLLPSAGIPTVKEIEANIDACFDAFHQVLMLDEIATEKRARYDDRTNMVVGVCRQHGHKLPLELQTESDLSVLCEGLREERAHLAGEATVAALGVLSSEPREYSAKPILFSADCKRETGPQHAVNILRPLTAAIKNKSIRKNTTFRLLCAASDGESRRGKAFVMEYMQHPLREDSPIFPHLSGLEFMNFLVGEDDMTADKDTKHALKCLRSLAMRDAGIEVRGFCITNGVASRTIKSLLNPNDKQDVAIWTLPDAPAGSTPSFIFGRLAYNLVMPYICVDFDLETQLTHLSAAAHLLLDLYTHDNARAKFMPLQTFLNLMIMIKNAYFCVAKTKVDIPEGKFWLILLGTDRLEVFFGLIRSAIGTDSNVDLLQLASRGSGLCEVAVIMAIHPEWDRSPRRITLPAVGDAGTVLDSKVDHLNPVSWKGNTEVRRVTPLTCWIKGRKMVEEFVPQSRAVFARLARDPRVDIMSPFGRLLVEQYDEEDIQEAYRCRE</sequence>
<dbReference type="AlphaFoldDB" id="A0AAD7G760"/>
<accession>A0AAD7G760</accession>
<proteinExistence type="predicted"/>
<gene>
    <name evidence="1" type="ORF">B0H17DRAFT_1161859</name>
</gene>
<keyword evidence="2" id="KW-1185">Reference proteome</keyword>
<evidence type="ECO:0000313" key="1">
    <source>
        <dbReference type="EMBL" id="KAJ7673392.1"/>
    </source>
</evidence>
<comment type="caution">
    <text evidence="1">The sequence shown here is derived from an EMBL/GenBank/DDBJ whole genome shotgun (WGS) entry which is preliminary data.</text>
</comment>
<organism evidence="1 2">
    <name type="scientific">Mycena rosella</name>
    <name type="common">Pink bonnet</name>
    <name type="synonym">Agaricus rosellus</name>
    <dbReference type="NCBI Taxonomy" id="1033263"/>
    <lineage>
        <taxon>Eukaryota</taxon>
        <taxon>Fungi</taxon>
        <taxon>Dikarya</taxon>
        <taxon>Basidiomycota</taxon>
        <taxon>Agaricomycotina</taxon>
        <taxon>Agaricomycetes</taxon>
        <taxon>Agaricomycetidae</taxon>
        <taxon>Agaricales</taxon>
        <taxon>Marasmiineae</taxon>
        <taxon>Mycenaceae</taxon>
        <taxon>Mycena</taxon>
    </lineage>
</organism>
<reference evidence="1" key="1">
    <citation type="submission" date="2023-03" db="EMBL/GenBank/DDBJ databases">
        <title>Massive genome expansion in bonnet fungi (Mycena s.s.) driven by repeated elements and novel gene families across ecological guilds.</title>
        <authorList>
            <consortium name="Lawrence Berkeley National Laboratory"/>
            <person name="Harder C.B."/>
            <person name="Miyauchi S."/>
            <person name="Viragh M."/>
            <person name="Kuo A."/>
            <person name="Thoen E."/>
            <person name="Andreopoulos B."/>
            <person name="Lu D."/>
            <person name="Skrede I."/>
            <person name="Drula E."/>
            <person name="Henrissat B."/>
            <person name="Morin E."/>
            <person name="Kohler A."/>
            <person name="Barry K."/>
            <person name="LaButti K."/>
            <person name="Morin E."/>
            <person name="Salamov A."/>
            <person name="Lipzen A."/>
            <person name="Mereny Z."/>
            <person name="Hegedus B."/>
            <person name="Baldrian P."/>
            <person name="Stursova M."/>
            <person name="Weitz H."/>
            <person name="Taylor A."/>
            <person name="Grigoriev I.V."/>
            <person name="Nagy L.G."/>
            <person name="Martin F."/>
            <person name="Kauserud H."/>
        </authorList>
    </citation>
    <scope>NUCLEOTIDE SEQUENCE</scope>
    <source>
        <strain evidence="1">CBHHK067</strain>
    </source>
</reference>
<name>A0AAD7G760_MYCRO</name>
<dbReference type="Proteomes" id="UP001221757">
    <property type="component" value="Unassembled WGS sequence"/>
</dbReference>
<evidence type="ECO:0000313" key="2">
    <source>
        <dbReference type="Proteomes" id="UP001221757"/>
    </source>
</evidence>
<dbReference type="EMBL" id="JARKIE010000163">
    <property type="protein sequence ID" value="KAJ7673392.1"/>
    <property type="molecule type" value="Genomic_DNA"/>
</dbReference>